<reference evidence="2 3" key="1">
    <citation type="submission" date="2016-10" db="EMBL/GenBank/DDBJ databases">
        <authorList>
            <person name="de Groot N.N."/>
        </authorList>
    </citation>
    <scope>NUCLEOTIDE SEQUENCE [LARGE SCALE GENOMIC DNA]</scope>
    <source>
        <strain evidence="2 3">JCM 19513</strain>
    </source>
</reference>
<keyword evidence="3" id="KW-1185">Reference proteome</keyword>
<dbReference type="Proteomes" id="UP000185766">
    <property type="component" value="Unassembled WGS sequence"/>
</dbReference>
<name>A0A1H7NCA8_9GAMM</name>
<evidence type="ECO:0008006" key="4">
    <source>
        <dbReference type="Google" id="ProtNLM"/>
    </source>
</evidence>
<gene>
    <name evidence="2" type="ORF">SAMN05216214_10979</name>
</gene>
<dbReference type="RefSeq" id="WP_074867960.1">
    <property type="nucleotide sequence ID" value="NZ_FOAS01000009.1"/>
</dbReference>
<dbReference type="EMBL" id="FOAS01000009">
    <property type="protein sequence ID" value="SEL20585.1"/>
    <property type="molecule type" value="Genomic_DNA"/>
</dbReference>
<protein>
    <recommendedName>
        <fullName evidence="4">DUF2059 domain-containing protein</fullName>
    </recommendedName>
</protein>
<feature type="signal peptide" evidence="1">
    <location>
        <begin position="1"/>
        <end position="23"/>
    </location>
</feature>
<sequence>MRVSGFASLLALMASVVSLNAFSAEQPAASSTINRAFEVAGIHLLCEQAAPLLQRGLPEALSQQYQASLNQQFAARELCASLARDVQLTLNEEQLAKVTVLLDNPIAATMTEQERLATGPGPEGSLGLAAYRSKVLEQTPRGPRVDLVERLDAAAQTSALTSRLRYEVGKTQALLNLKAQGAELSEEELSRQTAEQGRKLDEISREQVKVFLLYAYRRVPSETLQTYVELYEQPPVKALMRTVKDSLSHVFAERRGQLK</sequence>
<accession>A0A1H7NCA8</accession>
<keyword evidence="1" id="KW-0732">Signal</keyword>
<evidence type="ECO:0000313" key="3">
    <source>
        <dbReference type="Proteomes" id="UP000185766"/>
    </source>
</evidence>
<evidence type="ECO:0000313" key="2">
    <source>
        <dbReference type="EMBL" id="SEL20585.1"/>
    </source>
</evidence>
<feature type="chain" id="PRO_5010198316" description="DUF2059 domain-containing protein" evidence="1">
    <location>
        <begin position="24"/>
        <end position="259"/>
    </location>
</feature>
<proteinExistence type="predicted"/>
<dbReference type="AlphaFoldDB" id="A0A1H7NCA8"/>
<organism evidence="2 3">
    <name type="scientific">Atopomonas hussainii</name>
    <dbReference type="NCBI Taxonomy" id="1429083"/>
    <lineage>
        <taxon>Bacteria</taxon>
        <taxon>Pseudomonadati</taxon>
        <taxon>Pseudomonadota</taxon>
        <taxon>Gammaproteobacteria</taxon>
        <taxon>Pseudomonadales</taxon>
        <taxon>Pseudomonadaceae</taxon>
        <taxon>Atopomonas</taxon>
    </lineage>
</organism>
<evidence type="ECO:0000256" key="1">
    <source>
        <dbReference type="SAM" id="SignalP"/>
    </source>
</evidence>